<dbReference type="InterPro" id="IPR023214">
    <property type="entry name" value="HAD_sf"/>
</dbReference>
<dbReference type="SUPFAM" id="SSF56784">
    <property type="entry name" value="HAD-like"/>
    <property type="match status" value="1"/>
</dbReference>
<accession>A0ABW4LRQ7</accession>
<dbReference type="RefSeq" id="WP_377928407.1">
    <property type="nucleotide sequence ID" value="NZ_JBHUEM010000020.1"/>
</dbReference>
<dbReference type="Gene3D" id="1.10.150.240">
    <property type="entry name" value="Putative phosphatase, domain 2"/>
    <property type="match status" value="1"/>
</dbReference>
<name>A0ABW4LRQ7_9BACI</name>
<dbReference type="Gene3D" id="3.40.50.1000">
    <property type="entry name" value="HAD superfamily/HAD-like"/>
    <property type="match status" value="1"/>
</dbReference>
<gene>
    <name evidence="1" type="ORF">ACFSCX_11630</name>
</gene>
<organism evidence="1 2">
    <name type="scientific">Bacillus salitolerans</name>
    <dbReference type="NCBI Taxonomy" id="1437434"/>
    <lineage>
        <taxon>Bacteria</taxon>
        <taxon>Bacillati</taxon>
        <taxon>Bacillota</taxon>
        <taxon>Bacilli</taxon>
        <taxon>Bacillales</taxon>
        <taxon>Bacillaceae</taxon>
        <taxon>Bacillus</taxon>
    </lineage>
</organism>
<dbReference type="EMBL" id="JBHUEM010000020">
    <property type="protein sequence ID" value="MFD1737202.1"/>
    <property type="molecule type" value="Genomic_DNA"/>
</dbReference>
<protein>
    <recommendedName>
        <fullName evidence="3">Haloacid dehalogenase</fullName>
    </recommendedName>
</protein>
<reference evidence="2" key="1">
    <citation type="journal article" date="2019" name="Int. J. Syst. Evol. Microbiol.">
        <title>The Global Catalogue of Microorganisms (GCM) 10K type strain sequencing project: providing services to taxonomists for standard genome sequencing and annotation.</title>
        <authorList>
            <consortium name="The Broad Institute Genomics Platform"/>
            <consortium name="The Broad Institute Genome Sequencing Center for Infectious Disease"/>
            <person name="Wu L."/>
            <person name="Ma J."/>
        </authorList>
    </citation>
    <scope>NUCLEOTIDE SEQUENCE [LARGE SCALE GENOMIC DNA]</scope>
    <source>
        <strain evidence="2">CCUG 49339</strain>
    </source>
</reference>
<evidence type="ECO:0000313" key="1">
    <source>
        <dbReference type="EMBL" id="MFD1737202.1"/>
    </source>
</evidence>
<comment type="caution">
    <text evidence="1">The sequence shown here is derived from an EMBL/GenBank/DDBJ whole genome shotgun (WGS) entry which is preliminary data.</text>
</comment>
<dbReference type="InterPro" id="IPR036412">
    <property type="entry name" value="HAD-like_sf"/>
</dbReference>
<dbReference type="InterPro" id="IPR023198">
    <property type="entry name" value="PGP-like_dom2"/>
</dbReference>
<evidence type="ECO:0000313" key="2">
    <source>
        <dbReference type="Proteomes" id="UP001597214"/>
    </source>
</evidence>
<proteinExistence type="predicted"/>
<dbReference type="Proteomes" id="UP001597214">
    <property type="component" value="Unassembled WGS sequence"/>
</dbReference>
<sequence length="144" mass="16545">MGIKHDLVLDIAGVIATNFSPIFWEALSSIFEVSHVDLITFRTEVREQLWTGQMKEHEFWDRLVERFPTVDGRYAANLLLSVIKPLPALLEIPSWSKHANIHLLSNHRIEWVKHIIKPVEGYVKSITISGEVGFCKPQPEIYLS</sequence>
<keyword evidence="2" id="KW-1185">Reference proteome</keyword>
<evidence type="ECO:0008006" key="3">
    <source>
        <dbReference type="Google" id="ProtNLM"/>
    </source>
</evidence>